<name>A0A167IPX0_9FLAO</name>
<dbReference type="PRINTS" id="PR01950">
    <property type="entry name" value="LANCSUPER"/>
</dbReference>
<sequence>MLQTLENNSKYRFAKEDDFRNIETTLKDRIQSHILEMFRDWDTNDEEKKKNMGLISGTSGKILCGFYVGRFTASNEITKKAESLLDFCIENLNNQTFQLSNMFSFCNGLAGVCYLLEHLVDQGFVEKEYAEGLEEIETFLYEMGLKSLRVEKSDFLHGGMGVLYYFLKRIRFPHNRERVSKMITVYLENAKIDDKGLRMRNTVLLERKPEEYDLGLAHGLAGHLIIIAEAYQKGIEKETCKHIIEQGLRYFEQSFKDSKTTGYRGMYPVSIIEDIPADDPENLAFYDSRLAWCYGDLNYAIMFLKLYEVFGKKELLEKANYIGLEAAKRITPEKSKIKNAFFCHGSAGVSNMFFQLYKKTGDVRYKEASNTLLIDTLSVLDEQLEVILNTSKNCLLNGRAGVILTLLSRHDQKASAWNDLFLLH</sequence>
<evidence type="ECO:0000313" key="3">
    <source>
        <dbReference type="Proteomes" id="UP000077013"/>
    </source>
</evidence>
<gene>
    <name evidence="2" type="ORF">ULVI_03910</name>
</gene>
<dbReference type="GO" id="GO:0031179">
    <property type="term" value="P:peptide modification"/>
    <property type="evidence" value="ECO:0007669"/>
    <property type="project" value="InterPro"/>
</dbReference>
<dbReference type="InterPro" id="IPR007822">
    <property type="entry name" value="LANC-like"/>
</dbReference>
<dbReference type="Pfam" id="PF05147">
    <property type="entry name" value="LANC_like"/>
    <property type="match status" value="1"/>
</dbReference>
<feature type="binding site" evidence="1">
    <location>
        <position position="293"/>
    </location>
    <ligand>
        <name>Zn(2+)</name>
        <dbReference type="ChEBI" id="CHEBI:29105"/>
    </ligand>
</feature>
<dbReference type="Proteomes" id="UP000077013">
    <property type="component" value="Unassembled WGS sequence"/>
</dbReference>
<keyword evidence="3" id="KW-1185">Reference proteome</keyword>
<dbReference type="AlphaFoldDB" id="A0A167IPX0"/>
<reference evidence="2 3" key="1">
    <citation type="submission" date="2016-02" db="EMBL/GenBank/DDBJ databases">
        <title>Ulvibacter sp. LPB0005, isolated from Thais luteostoma.</title>
        <authorList>
            <person name="Shin S.-K."/>
            <person name="Yi H."/>
        </authorList>
    </citation>
    <scope>NUCLEOTIDE SEQUENCE [LARGE SCALE GENOMIC DNA]</scope>
    <source>
        <strain evidence="2 3">LPB0005</strain>
    </source>
</reference>
<dbReference type="SMART" id="SM01260">
    <property type="entry name" value="LANC_like"/>
    <property type="match status" value="1"/>
</dbReference>
<accession>A0A167IPX0</accession>
<evidence type="ECO:0000256" key="1">
    <source>
        <dbReference type="PIRSR" id="PIRSR607822-1"/>
    </source>
</evidence>
<protein>
    <recommendedName>
        <fullName evidence="4">Lanthionine synthetase C-like protein</fullName>
    </recommendedName>
</protein>
<dbReference type="GO" id="GO:0005886">
    <property type="term" value="C:plasma membrane"/>
    <property type="evidence" value="ECO:0007669"/>
    <property type="project" value="TreeGrafter"/>
</dbReference>
<keyword evidence="1" id="KW-0862">Zinc</keyword>
<dbReference type="RefSeq" id="WP_068589961.1">
    <property type="nucleotide sequence ID" value="NZ_LRXL01000026.1"/>
</dbReference>
<dbReference type="OrthoDB" id="6313827at2"/>
<evidence type="ECO:0000313" key="2">
    <source>
        <dbReference type="EMBL" id="OAB79895.1"/>
    </source>
</evidence>
<keyword evidence="1" id="KW-0479">Metal-binding</keyword>
<dbReference type="Gene3D" id="1.50.10.20">
    <property type="match status" value="1"/>
</dbReference>
<evidence type="ECO:0008006" key="4">
    <source>
        <dbReference type="Google" id="ProtNLM"/>
    </source>
</evidence>
<dbReference type="PANTHER" id="PTHR12736:SF21">
    <property type="entry name" value="LANC-LIKE PROTEIN 2"/>
    <property type="match status" value="1"/>
</dbReference>
<proteinExistence type="predicted"/>
<organism evidence="2 3">
    <name type="scientific">Cochleicola gelatinilyticus</name>
    <dbReference type="NCBI Taxonomy" id="1763537"/>
    <lineage>
        <taxon>Bacteria</taxon>
        <taxon>Pseudomonadati</taxon>
        <taxon>Bacteroidota</taxon>
        <taxon>Flavobacteriia</taxon>
        <taxon>Flavobacteriales</taxon>
        <taxon>Flavobacteriaceae</taxon>
        <taxon>Cochleicola</taxon>
    </lineage>
</organism>
<comment type="caution">
    <text evidence="2">The sequence shown here is derived from an EMBL/GenBank/DDBJ whole genome shotgun (WGS) entry which is preliminary data.</text>
</comment>
<dbReference type="PANTHER" id="PTHR12736">
    <property type="entry name" value="LANC-LIKE PROTEIN"/>
    <property type="match status" value="1"/>
</dbReference>
<dbReference type="GO" id="GO:0046872">
    <property type="term" value="F:metal ion binding"/>
    <property type="evidence" value="ECO:0007669"/>
    <property type="project" value="UniProtKB-KW"/>
</dbReference>
<dbReference type="EMBL" id="LRXL01000026">
    <property type="protein sequence ID" value="OAB79895.1"/>
    <property type="molecule type" value="Genomic_DNA"/>
</dbReference>
<feature type="binding site" evidence="1">
    <location>
        <position position="344"/>
    </location>
    <ligand>
        <name>Zn(2+)</name>
        <dbReference type="ChEBI" id="CHEBI:29105"/>
    </ligand>
</feature>
<dbReference type="SUPFAM" id="SSF158745">
    <property type="entry name" value="LanC-like"/>
    <property type="match status" value="1"/>
</dbReference>
<dbReference type="STRING" id="1763537.ULVI_03910"/>
<feature type="binding site" evidence="1">
    <location>
        <position position="343"/>
    </location>
    <ligand>
        <name>Zn(2+)</name>
        <dbReference type="ChEBI" id="CHEBI:29105"/>
    </ligand>
</feature>